<accession>A0ABV4UUN6</accession>
<dbReference type="PANTHER" id="PTHR33546">
    <property type="entry name" value="LARGE, MULTIFUNCTIONAL SECRETED PROTEIN-RELATED"/>
    <property type="match status" value="1"/>
</dbReference>
<gene>
    <name evidence="1" type="ORF">ACEU3E_00205</name>
</gene>
<name>A0ABV4UUN6_9BACL</name>
<comment type="caution">
    <text evidence="1">The sequence shown here is derived from an EMBL/GenBank/DDBJ whole genome shotgun (WGS) entry which is preliminary data.</text>
</comment>
<reference evidence="1 2" key="1">
    <citation type="submission" date="2024-09" db="EMBL/GenBank/DDBJ databases">
        <authorList>
            <person name="Makale K.P.P."/>
            <person name="Makhzoum A."/>
            <person name="Rantong G."/>
            <person name="Rahube T.O."/>
        </authorList>
    </citation>
    <scope>NUCLEOTIDE SEQUENCE [LARGE SCALE GENOMIC DNA]</scope>
    <source>
        <strain evidence="1 2">KM_D13</strain>
    </source>
</reference>
<dbReference type="RefSeq" id="WP_373947720.1">
    <property type="nucleotide sequence ID" value="NZ_JBHDLN010000001.1"/>
</dbReference>
<dbReference type="InterPro" id="IPR011041">
    <property type="entry name" value="Quinoprot_gluc/sorb_DH_b-prop"/>
</dbReference>
<dbReference type="PANTHER" id="PTHR33546:SF1">
    <property type="entry name" value="LARGE, MULTIFUNCTIONAL SECRETED PROTEIN"/>
    <property type="match status" value="1"/>
</dbReference>
<proteinExistence type="predicted"/>
<dbReference type="Gene3D" id="2.120.10.30">
    <property type="entry name" value="TolB, C-terminal domain"/>
    <property type="match status" value="1"/>
</dbReference>
<sequence length="581" mass="64492">MQTLPNKLVIREVIWEEICVNLFWRFHQVIGNSPQATTLWQLQQQKAQILENLLNSFQIHRPQTPINLMLFHRNLDLLLNELIARENELLLLYQSYPYFFTAYPHLVPELQNLINLQTNFINTLIALATPFQTDLPPLAPFLEGPVDGPDYWLDPRYRLEPVISGLTYPTSLAFDENGEMYVAESGYSYGPAYAKGRVLHIDATGKAREFAAGFEGALTGMSWFRGDLYLIEGSYDGKVYKIGRNGQKQVLIRGLRGGSDHFTSELAFGPDGKMYFAVGTVTNSGVVGVDNAYYGWLGQRPAYHDVPARDIVLAGQNFPSDNPLTKTNPNAKAITGAFHPFGTPSFQGEIIRGELLANGVVYRANPDGSGLKIIADGFRNIFGLGFSPEGKLYATNNGLDFRGSRPIEGDWDTFYEITPGWYGWPDYASGLPVTLPYFKPPGNPQPQFLLAEHPPLAEQPLIRFKPHSATQKFDFSINDSFAPRGEVFFAQFGSAPPITTGDIRPAGFRVVRANPYTGQVHDFMINLKPGKAGEGPERPVAVRFSPDGQSLYVVDFGILGADVATAIPFSETGAVWRIVRA</sequence>
<evidence type="ECO:0000313" key="2">
    <source>
        <dbReference type="Proteomes" id="UP001575622"/>
    </source>
</evidence>
<dbReference type="SUPFAM" id="SSF50952">
    <property type="entry name" value="Soluble quinoprotein glucose dehydrogenase"/>
    <property type="match status" value="1"/>
</dbReference>
<protein>
    <submittedName>
        <fullName evidence="1">Sorbosone dehydrogenase family protein</fullName>
    </submittedName>
</protein>
<organism evidence="1 2">
    <name type="scientific">Paenibacillus oleatilyticus</name>
    <dbReference type="NCBI Taxonomy" id="2594886"/>
    <lineage>
        <taxon>Bacteria</taxon>
        <taxon>Bacillati</taxon>
        <taxon>Bacillota</taxon>
        <taxon>Bacilli</taxon>
        <taxon>Bacillales</taxon>
        <taxon>Paenibacillaceae</taxon>
        <taxon>Paenibacillus</taxon>
    </lineage>
</organism>
<dbReference type="EMBL" id="JBHDLN010000001">
    <property type="protein sequence ID" value="MFB0840583.1"/>
    <property type="molecule type" value="Genomic_DNA"/>
</dbReference>
<dbReference type="Proteomes" id="UP001575622">
    <property type="component" value="Unassembled WGS sequence"/>
</dbReference>
<dbReference type="InterPro" id="IPR011042">
    <property type="entry name" value="6-blade_b-propeller_TolB-like"/>
</dbReference>
<keyword evidence="2" id="KW-1185">Reference proteome</keyword>
<evidence type="ECO:0000313" key="1">
    <source>
        <dbReference type="EMBL" id="MFB0840583.1"/>
    </source>
</evidence>